<accession>A0A8X7RKP3</accession>
<organism evidence="1 2">
    <name type="scientific">Brassica carinata</name>
    <name type="common">Ethiopian mustard</name>
    <name type="synonym">Abyssinian cabbage</name>
    <dbReference type="NCBI Taxonomy" id="52824"/>
    <lineage>
        <taxon>Eukaryota</taxon>
        <taxon>Viridiplantae</taxon>
        <taxon>Streptophyta</taxon>
        <taxon>Embryophyta</taxon>
        <taxon>Tracheophyta</taxon>
        <taxon>Spermatophyta</taxon>
        <taxon>Magnoliopsida</taxon>
        <taxon>eudicotyledons</taxon>
        <taxon>Gunneridae</taxon>
        <taxon>Pentapetalae</taxon>
        <taxon>rosids</taxon>
        <taxon>malvids</taxon>
        <taxon>Brassicales</taxon>
        <taxon>Brassicaceae</taxon>
        <taxon>Brassiceae</taxon>
        <taxon>Brassica</taxon>
    </lineage>
</organism>
<dbReference type="EMBL" id="JAAMPC010000010">
    <property type="protein sequence ID" value="KAG2289753.1"/>
    <property type="molecule type" value="Genomic_DNA"/>
</dbReference>
<sequence length="102" mass="11661">MATTTFFRPLLPPTVTNPELELYIHRLSQFLAPHFRLLLRHLSNCARLFWMIGESLTESSKNYSSLFPAPQQLNLSPYSLPVPVEEQVLSLSHLYLSDCSVV</sequence>
<dbReference type="AlphaFoldDB" id="A0A8X7RKP3"/>
<dbReference type="Proteomes" id="UP000886595">
    <property type="component" value="Unassembled WGS sequence"/>
</dbReference>
<comment type="caution">
    <text evidence="1">The sequence shown here is derived from an EMBL/GenBank/DDBJ whole genome shotgun (WGS) entry which is preliminary data.</text>
</comment>
<gene>
    <name evidence="1" type="ORF">Bca52824_049357</name>
</gene>
<reference evidence="1 2" key="1">
    <citation type="submission" date="2020-02" db="EMBL/GenBank/DDBJ databases">
        <authorList>
            <person name="Ma Q."/>
            <person name="Huang Y."/>
            <person name="Song X."/>
            <person name="Pei D."/>
        </authorList>
    </citation>
    <scope>NUCLEOTIDE SEQUENCE [LARGE SCALE GENOMIC DNA]</scope>
    <source>
        <strain evidence="1">Sxm20200214</strain>
        <tissue evidence="1">Leaf</tissue>
    </source>
</reference>
<evidence type="ECO:0000313" key="1">
    <source>
        <dbReference type="EMBL" id="KAG2289753.1"/>
    </source>
</evidence>
<keyword evidence="2" id="KW-1185">Reference proteome</keyword>
<proteinExistence type="predicted"/>
<name>A0A8X7RKP3_BRACI</name>
<evidence type="ECO:0000313" key="2">
    <source>
        <dbReference type="Proteomes" id="UP000886595"/>
    </source>
</evidence>
<protein>
    <submittedName>
        <fullName evidence="1">Uncharacterized protein</fullName>
    </submittedName>
</protein>